<dbReference type="Gene3D" id="2.40.50.140">
    <property type="entry name" value="Nucleic acid-binding proteins"/>
    <property type="match status" value="2"/>
</dbReference>
<sequence>MRLPAARLRDALPFVCAPLQIWSRRLLAPSPPRAVACRAAAWNSPPDLAVDLVVNASDEIAFDGVCRRLLVADSIWEVCVSRGTYHGVHMADAPYARVARSYETRRRRRLASARDAYPNRSYYGGPEHTCPYCGAIFWFQERVKSDSSITQRRLAYNIYCKGGKINLEPYQRPPSVLADLLSFDGDAHSKRFLRLIRAYNSLFAFTSFGAAIDKAINNGTVPYVFKINGIVHHRIGTLLPRRGAMPKFAQLYIHDTDHETQNRLNMFEVDDGVAEQPEREITMALLAMLNDNNKLVKAFQYARERLEQAGNQRITLRLLGCDARQDVQYNLPSGGEVAAIVVGDYTADEYTYDVLVHDRNCGLRRVSCLHPSYMALQYPLLFPYGENGYHLGIRYCDDEDSVGTKRKYVTMLEFVRRHLHYRLHESNPYTCYGRLSAQVIVDAYSTIEGSRLQFIADHQKDLRSESVQGIADAIDRGLISADAVGGKMGDVLIPSLRCGNLSVTICVRVSRFWDFSDPQDDARLLHCDMVLLDEECLCLMFHVRTENSRGASVNVVLWGAQATLFPGERIYENGQNSPQIVLFVGTLVKKYADGLCLTGSSPCKWYINPSIPEAETLMSSARGDHKPVKWNATVTSSQLISPVAEEQKVSYIKYLHPFENKGKEFLVTVTIRKIDNKWWYNSCRKCACTAVTHGDSYKCTNRDCANIAMPVQRSCSSPGKSVAKKLFVADDEEESISQSSGGGVGGPSDDKDN</sequence>
<protein>
    <recommendedName>
        <fullName evidence="2">Replication protein</fullName>
    </recommendedName>
</protein>
<evidence type="ECO:0008006" key="2">
    <source>
        <dbReference type="Google" id="ProtNLM"/>
    </source>
</evidence>
<dbReference type="InParanoid" id="A0A1D6M6D2"/>
<dbReference type="SMR" id="A0A1D6M6D2"/>
<proteinExistence type="predicted"/>
<reference evidence="1" key="1">
    <citation type="submission" date="2015-12" db="EMBL/GenBank/DDBJ databases">
        <title>Update maize B73 reference genome by single molecule sequencing technologies.</title>
        <authorList>
            <consortium name="Maize Genome Sequencing Project"/>
            <person name="Ware D."/>
        </authorList>
    </citation>
    <scope>NUCLEOTIDE SEQUENCE</scope>
    <source>
        <tissue evidence="1">Seedling</tissue>
    </source>
</reference>
<dbReference type="STRING" id="4577.A0A1D6M6D2"/>
<dbReference type="SUPFAM" id="SSF50249">
    <property type="entry name" value="Nucleic acid-binding proteins"/>
    <property type="match status" value="1"/>
</dbReference>
<dbReference type="CDD" id="cd04481">
    <property type="entry name" value="RPA1_DBD_B_like"/>
    <property type="match status" value="1"/>
</dbReference>
<dbReference type="InterPro" id="IPR012340">
    <property type="entry name" value="NA-bd_OB-fold"/>
</dbReference>
<dbReference type="EMBL" id="CM000782">
    <property type="protein sequence ID" value="AQK86638.1"/>
    <property type="molecule type" value="Genomic_DNA"/>
</dbReference>
<dbReference type="PANTHER" id="PTHR45786:SF74">
    <property type="entry name" value="ATP-DEPENDENT DNA HELICASE"/>
    <property type="match status" value="1"/>
</dbReference>
<dbReference type="ExpressionAtlas" id="A0A1D6M6D2">
    <property type="expression patterns" value="baseline and differential"/>
</dbReference>
<accession>A0A1D6M6D2</accession>
<dbReference type="AlphaFoldDB" id="A0A1D6M6D2"/>
<evidence type="ECO:0000313" key="1">
    <source>
        <dbReference type="EMBL" id="AQK86638.1"/>
    </source>
</evidence>
<name>A0A1D6M6D2_MAIZE</name>
<organism evidence="1">
    <name type="scientific">Zea mays</name>
    <name type="common">Maize</name>
    <dbReference type="NCBI Taxonomy" id="4577"/>
    <lineage>
        <taxon>Eukaryota</taxon>
        <taxon>Viridiplantae</taxon>
        <taxon>Streptophyta</taxon>
        <taxon>Embryophyta</taxon>
        <taxon>Tracheophyta</taxon>
        <taxon>Spermatophyta</taxon>
        <taxon>Magnoliopsida</taxon>
        <taxon>Liliopsida</taxon>
        <taxon>Poales</taxon>
        <taxon>Poaceae</taxon>
        <taxon>PACMAD clade</taxon>
        <taxon>Panicoideae</taxon>
        <taxon>Andropogonodae</taxon>
        <taxon>Andropogoneae</taxon>
        <taxon>Tripsacinae</taxon>
        <taxon>Zea</taxon>
    </lineage>
</organism>
<gene>
    <name evidence="1" type="ORF">ZEAMMB73_Zm00001d038443</name>
</gene>
<dbReference type="PANTHER" id="PTHR45786">
    <property type="entry name" value="DNA BINDING PROTEIN-LIKE"/>
    <property type="match status" value="1"/>
</dbReference>